<keyword evidence="2" id="KW-1185">Reference proteome</keyword>
<dbReference type="EMBL" id="CAJNOC010003562">
    <property type="protein sequence ID" value="CAF0988165.1"/>
    <property type="molecule type" value="Genomic_DNA"/>
</dbReference>
<organism evidence="1 2">
    <name type="scientific">Brachionus calyciflorus</name>
    <dbReference type="NCBI Taxonomy" id="104777"/>
    <lineage>
        <taxon>Eukaryota</taxon>
        <taxon>Metazoa</taxon>
        <taxon>Spiralia</taxon>
        <taxon>Gnathifera</taxon>
        <taxon>Rotifera</taxon>
        <taxon>Eurotatoria</taxon>
        <taxon>Monogononta</taxon>
        <taxon>Pseudotrocha</taxon>
        <taxon>Ploima</taxon>
        <taxon>Brachionidae</taxon>
        <taxon>Brachionus</taxon>
    </lineage>
</organism>
<reference evidence="1" key="1">
    <citation type="submission" date="2021-02" db="EMBL/GenBank/DDBJ databases">
        <authorList>
            <person name="Nowell W R."/>
        </authorList>
    </citation>
    <scope>NUCLEOTIDE SEQUENCE</scope>
    <source>
        <strain evidence="1">Ploen Becks lab</strain>
    </source>
</reference>
<accession>A0A814G025</accession>
<evidence type="ECO:0000313" key="2">
    <source>
        <dbReference type="Proteomes" id="UP000663879"/>
    </source>
</evidence>
<protein>
    <submittedName>
        <fullName evidence="1">Uncharacterized protein</fullName>
    </submittedName>
</protein>
<comment type="caution">
    <text evidence="1">The sequence shown here is derived from an EMBL/GenBank/DDBJ whole genome shotgun (WGS) entry which is preliminary data.</text>
</comment>
<dbReference type="Proteomes" id="UP000663879">
    <property type="component" value="Unassembled WGS sequence"/>
</dbReference>
<sequence length="146" mass="16783">MSRVLGTLWINIEIIDKADTDMKLRIKELLHILKRKPSLNKQLNSQSNYEIKTLSIQAYPQIENLAFSGFHNDKCLPISDNVKRIFLDEGNSISPVYQVPRSQTISLEEFNEFHACAVNCLEVLFTREETKNCALVKSKNSIQENN</sequence>
<name>A0A814G025_9BILA</name>
<evidence type="ECO:0000313" key="1">
    <source>
        <dbReference type="EMBL" id="CAF0988165.1"/>
    </source>
</evidence>
<dbReference type="AlphaFoldDB" id="A0A814G025"/>
<gene>
    <name evidence="1" type="ORF">OXX778_LOCUS15777</name>
</gene>
<proteinExistence type="predicted"/>